<dbReference type="PANTHER" id="PTHR10366:SF776">
    <property type="entry name" value="NAD(P)-BINDING ROSSMANN-FOLD SUPERFAMILY PROTEIN"/>
    <property type="match status" value="1"/>
</dbReference>
<proteinExistence type="predicted"/>
<organism evidence="3 4">
    <name type="scientific">Punica granatum</name>
    <name type="common">Pomegranate</name>
    <dbReference type="NCBI Taxonomy" id="22663"/>
    <lineage>
        <taxon>Eukaryota</taxon>
        <taxon>Viridiplantae</taxon>
        <taxon>Streptophyta</taxon>
        <taxon>Embryophyta</taxon>
        <taxon>Tracheophyta</taxon>
        <taxon>Spermatophyta</taxon>
        <taxon>Magnoliopsida</taxon>
        <taxon>eudicotyledons</taxon>
        <taxon>Gunneridae</taxon>
        <taxon>Pentapetalae</taxon>
        <taxon>rosids</taxon>
        <taxon>malvids</taxon>
        <taxon>Myrtales</taxon>
        <taxon>Lythraceae</taxon>
        <taxon>Punica</taxon>
    </lineage>
</organism>
<dbReference type="GO" id="GO:0016616">
    <property type="term" value="F:oxidoreductase activity, acting on the CH-OH group of donors, NAD or NADP as acceptor"/>
    <property type="evidence" value="ECO:0007669"/>
    <property type="project" value="TreeGrafter"/>
</dbReference>
<dbReference type="PANTHER" id="PTHR10366">
    <property type="entry name" value="NAD DEPENDENT EPIMERASE/DEHYDRATASE"/>
    <property type="match status" value="1"/>
</dbReference>
<dbReference type="EMBL" id="PGOL01006446">
    <property type="protein sequence ID" value="PKI33678.1"/>
    <property type="molecule type" value="Genomic_DNA"/>
</dbReference>
<dbReference type="Proteomes" id="UP000233551">
    <property type="component" value="Unassembled WGS sequence"/>
</dbReference>
<dbReference type="InterPro" id="IPR036291">
    <property type="entry name" value="NAD(P)-bd_dom_sf"/>
</dbReference>
<evidence type="ECO:0000256" key="1">
    <source>
        <dbReference type="ARBA" id="ARBA00022857"/>
    </source>
</evidence>
<reference evidence="3 4" key="1">
    <citation type="submission" date="2017-11" db="EMBL/GenBank/DDBJ databases">
        <title>De-novo sequencing of pomegranate (Punica granatum L.) genome.</title>
        <authorList>
            <person name="Akparov Z."/>
            <person name="Amiraslanov A."/>
            <person name="Hajiyeva S."/>
            <person name="Abbasov M."/>
            <person name="Kaur K."/>
            <person name="Hamwieh A."/>
            <person name="Solovyev V."/>
            <person name="Salamov A."/>
            <person name="Braich B."/>
            <person name="Kosarev P."/>
            <person name="Mahmoud A."/>
            <person name="Hajiyev E."/>
            <person name="Babayeva S."/>
            <person name="Izzatullayeva V."/>
            <person name="Mammadov A."/>
            <person name="Mammadov A."/>
            <person name="Sharifova S."/>
            <person name="Ojaghi J."/>
            <person name="Eynullazada K."/>
            <person name="Bayramov B."/>
            <person name="Abdulazimova A."/>
            <person name="Shahmuradov I."/>
        </authorList>
    </citation>
    <scope>NUCLEOTIDE SEQUENCE [LARGE SCALE GENOMIC DNA]</scope>
    <source>
        <strain evidence="4">cv. AG2017</strain>
        <tissue evidence="3">Leaf</tissue>
    </source>
</reference>
<keyword evidence="4" id="KW-1185">Reference proteome</keyword>
<sequence length="160" mass="17954">MKGTLNVLKACLEAKVKRVVHVSSVAAVLMSPKWPKDRVLDEICWSDKEYCRNAYIQGLKFPEQDDIKCNYLSTTEAESAAFEYAKQTRLDVVSVCPGLIIGPVLQPPLNMRTMILLKVVKGTFIQELCSCLGGFGETPLENNVSSERLQKLGWTYRPLE</sequence>
<dbReference type="STRING" id="22663.A0A2I0HPP8"/>
<dbReference type="Gene3D" id="3.40.50.720">
    <property type="entry name" value="NAD(P)-binding Rossmann-like Domain"/>
    <property type="match status" value="1"/>
</dbReference>
<evidence type="ECO:0000313" key="4">
    <source>
        <dbReference type="Proteomes" id="UP000233551"/>
    </source>
</evidence>
<protein>
    <recommendedName>
        <fullName evidence="5">NAD-dependent epimerase/dehydratase domain-containing protein</fullName>
    </recommendedName>
</protein>
<evidence type="ECO:0000313" key="3">
    <source>
        <dbReference type="EMBL" id="PKI33678.1"/>
    </source>
</evidence>
<comment type="caution">
    <text evidence="3">The sequence shown here is derived from an EMBL/GenBank/DDBJ whole genome shotgun (WGS) entry which is preliminary data.</text>
</comment>
<evidence type="ECO:0008006" key="5">
    <source>
        <dbReference type="Google" id="ProtNLM"/>
    </source>
</evidence>
<keyword evidence="2" id="KW-0560">Oxidoreductase</keyword>
<accession>A0A2I0HPP8</accession>
<dbReference type="InterPro" id="IPR050425">
    <property type="entry name" value="NAD(P)_dehydrat-like"/>
</dbReference>
<keyword evidence="1" id="KW-0521">NADP</keyword>
<gene>
    <name evidence="3" type="ORF">CRG98_045924</name>
</gene>
<evidence type="ECO:0000256" key="2">
    <source>
        <dbReference type="ARBA" id="ARBA00023002"/>
    </source>
</evidence>
<name>A0A2I0HPP8_PUNGR</name>
<dbReference type="AlphaFoldDB" id="A0A2I0HPP8"/>
<dbReference type="SUPFAM" id="SSF51735">
    <property type="entry name" value="NAD(P)-binding Rossmann-fold domains"/>
    <property type="match status" value="1"/>
</dbReference>